<dbReference type="EMBL" id="BPLR01003870">
    <property type="protein sequence ID" value="GIX89498.1"/>
    <property type="molecule type" value="Genomic_DNA"/>
</dbReference>
<sequence>MRTCPCSALRPVPRPREQRHQPSAILLGEQALPQVRRPRLQVPQEPGRRVGQEERLPVPGVPDDRSGQPQVFLTGVEEISAQEGHEGQVERGHHPQLIQGVTDHTSVLLFHPENRIAS</sequence>
<evidence type="ECO:0000256" key="1">
    <source>
        <dbReference type="SAM" id="MobiDB-lite"/>
    </source>
</evidence>
<proteinExistence type="predicted"/>
<comment type="caution">
    <text evidence="2">The sequence shown here is derived from an EMBL/GenBank/DDBJ whole genome shotgun (WGS) entry which is preliminary data.</text>
</comment>
<evidence type="ECO:0000313" key="3">
    <source>
        <dbReference type="Proteomes" id="UP001054945"/>
    </source>
</evidence>
<dbReference type="Proteomes" id="UP001054945">
    <property type="component" value="Unassembled WGS sequence"/>
</dbReference>
<dbReference type="AlphaFoldDB" id="A0AAV4NYR6"/>
<keyword evidence="3" id="KW-1185">Reference proteome</keyword>
<feature type="region of interest" description="Disordered" evidence="1">
    <location>
        <begin position="41"/>
        <end position="69"/>
    </location>
</feature>
<name>A0AAV4NYR6_CAEEX</name>
<protein>
    <submittedName>
        <fullName evidence="2">Uncharacterized protein</fullName>
    </submittedName>
</protein>
<feature type="region of interest" description="Disordered" evidence="1">
    <location>
        <begin position="1"/>
        <end position="22"/>
    </location>
</feature>
<accession>A0AAV4NYR6</accession>
<feature type="compositionally biased region" description="Basic and acidic residues" evidence="1">
    <location>
        <begin position="46"/>
        <end position="66"/>
    </location>
</feature>
<gene>
    <name evidence="2" type="ORF">CEXT_359261</name>
</gene>
<reference evidence="2 3" key="1">
    <citation type="submission" date="2021-06" db="EMBL/GenBank/DDBJ databases">
        <title>Caerostris extrusa draft genome.</title>
        <authorList>
            <person name="Kono N."/>
            <person name="Arakawa K."/>
        </authorList>
    </citation>
    <scope>NUCLEOTIDE SEQUENCE [LARGE SCALE GENOMIC DNA]</scope>
</reference>
<organism evidence="2 3">
    <name type="scientific">Caerostris extrusa</name>
    <name type="common">Bark spider</name>
    <name type="synonym">Caerostris bankana</name>
    <dbReference type="NCBI Taxonomy" id="172846"/>
    <lineage>
        <taxon>Eukaryota</taxon>
        <taxon>Metazoa</taxon>
        <taxon>Ecdysozoa</taxon>
        <taxon>Arthropoda</taxon>
        <taxon>Chelicerata</taxon>
        <taxon>Arachnida</taxon>
        <taxon>Araneae</taxon>
        <taxon>Araneomorphae</taxon>
        <taxon>Entelegynae</taxon>
        <taxon>Araneoidea</taxon>
        <taxon>Araneidae</taxon>
        <taxon>Caerostris</taxon>
    </lineage>
</organism>
<evidence type="ECO:0000313" key="2">
    <source>
        <dbReference type="EMBL" id="GIX89498.1"/>
    </source>
</evidence>